<dbReference type="Proteomes" id="UP001174136">
    <property type="component" value="Unassembled WGS sequence"/>
</dbReference>
<dbReference type="AlphaFoldDB" id="A0AA47M6C5"/>
<protein>
    <submittedName>
        <fullName evidence="1">Uncharacterized protein</fullName>
    </submittedName>
</protein>
<dbReference type="EMBL" id="JAOPHQ010005702">
    <property type="protein sequence ID" value="KAK0134483.1"/>
    <property type="molecule type" value="Genomic_DNA"/>
</dbReference>
<sequence length="286" mass="32125">MHGILPRITWPLLFYEVIISTVEGLERRVSRFQRKWLGLPQSLIKITLYGKNNMLNEESMVTHTREVLQYQESSDPKVSQAGIQVRTGHKGKAAEAVMVTESWLRPSALVSMVACGRVGLGSGTKPCYDKTKTKDRRATIMEEAVYDILLSPSNLHIWGKVESPAHPLCQQRGTLENTIVTKSSRSSLTPSAVESTIRPLKKTITFIRAVQRQQQTSSSSLLSTAQDWELKVDLGKQLKFPENVAVTTLRLDMVLLSEATKQVILTVPWEERIEEANKRKIASKSI</sequence>
<evidence type="ECO:0000313" key="1">
    <source>
        <dbReference type="EMBL" id="KAK0134483.1"/>
    </source>
</evidence>
<name>A0AA47M6C5_MERPO</name>
<gene>
    <name evidence="1" type="ORF">N1851_029912</name>
</gene>
<reference evidence="1" key="1">
    <citation type="journal article" date="2023" name="Front. Mar. Sci.">
        <title>A new Merluccius polli reference genome to investigate the effects of global change in West African waters.</title>
        <authorList>
            <person name="Mateo J.L."/>
            <person name="Blanco-Fernandez C."/>
            <person name="Garcia-Vazquez E."/>
            <person name="Machado-Schiaffino G."/>
        </authorList>
    </citation>
    <scope>NUCLEOTIDE SEQUENCE</scope>
    <source>
        <strain evidence="1">C29</strain>
        <tissue evidence="1">Fin</tissue>
    </source>
</reference>
<keyword evidence="2" id="KW-1185">Reference proteome</keyword>
<accession>A0AA47M6C5</accession>
<comment type="caution">
    <text evidence="1">The sequence shown here is derived from an EMBL/GenBank/DDBJ whole genome shotgun (WGS) entry which is preliminary data.</text>
</comment>
<evidence type="ECO:0000313" key="2">
    <source>
        <dbReference type="Proteomes" id="UP001174136"/>
    </source>
</evidence>
<organism evidence="1 2">
    <name type="scientific">Merluccius polli</name>
    <name type="common">Benguela hake</name>
    <name type="synonym">Merluccius cadenati</name>
    <dbReference type="NCBI Taxonomy" id="89951"/>
    <lineage>
        <taxon>Eukaryota</taxon>
        <taxon>Metazoa</taxon>
        <taxon>Chordata</taxon>
        <taxon>Craniata</taxon>
        <taxon>Vertebrata</taxon>
        <taxon>Euteleostomi</taxon>
        <taxon>Actinopterygii</taxon>
        <taxon>Neopterygii</taxon>
        <taxon>Teleostei</taxon>
        <taxon>Neoteleostei</taxon>
        <taxon>Acanthomorphata</taxon>
        <taxon>Zeiogadaria</taxon>
        <taxon>Gadariae</taxon>
        <taxon>Gadiformes</taxon>
        <taxon>Gadoidei</taxon>
        <taxon>Merlucciidae</taxon>
        <taxon>Merluccius</taxon>
    </lineage>
</organism>
<proteinExistence type="predicted"/>